<proteinExistence type="predicted"/>
<dbReference type="GO" id="GO:0000387">
    <property type="term" value="P:spliceosomal snRNP assembly"/>
    <property type="evidence" value="ECO:0007669"/>
    <property type="project" value="InterPro"/>
</dbReference>
<dbReference type="EMBL" id="RRYP01012063">
    <property type="protein sequence ID" value="TNV77350.1"/>
    <property type="molecule type" value="Genomic_DNA"/>
</dbReference>
<dbReference type="AlphaFoldDB" id="A0A8J8NNI2"/>
<dbReference type="Proteomes" id="UP000785679">
    <property type="component" value="Unassembled WGS sequence"/>
</dbReference>
<name>A0A8J8NNI2_HALGN</name>
<reference evidence="1" key="1">
    <citation type="submission" date="2019-06" db="EMBL/GenBank/DDBJ databases">
        <authorList>
            <person name="Zheng W."/>
        </authorList>
    </citation>
    <scope>NUCLEOTIDE SEQUENCE</scope>
    <source>
        <strain evidence="1">QDHG01</strain>
    </source>
</reference>
<accession>A0A8J8NNI2</accession>
<comment type="caution">
    <text evidence="1">The sequence shown here is derived from an EMBL/GenBank/DDBJ whole genome shotgun (WGS) entry which is preliminary data.</text>
</comment>
<sequence>MSVTQPREQTQHQLAWTKEWIELVLQERARNRSNLQGIKGVKCRDAHQYYEQVHSSEVKSDQQIAFAGELVLQEIFGMLARDLEDGDEVDQKWVYGLLCMLEKPLLAEQAGDLNQMLNGLLKKRGQGEMIAEIDVNICIITEYFGQRFR</sequence>
<keyword evidence="2" id="KW-1185">Reference proteome</keyword>
<evidence type="ECO:0000313" key="2">
    <source>
        <dbReference type="Proteomes" id="UP000785679"/>
    </source>
</evidence>
<dbReference type="InterPro" id="IPR035426">
    <property type="entry name" value="Gemin2/Brr1"/>
</dbReference>
<dbReference type="Gene3D" id="1.20.58.1070">
    <property type="match status" value="1"/>
</dbReference>
<gene>
    <name evidence="1" type="ORF">FGO68_gene10414</name>
</gene>
<protein>
    <submittedName>
        <fullName evidence="1">Uncharacterized protein</fullName>
    </submittedName>
</protein>
<organism evidence="1 2">
    <name type="scientific">Halteria grandinella</name>
    <dbReference type="NCBI Taxonomy" id="5974"/>
    <lineage>
        <taxon>Eukaryota</taxon>
        <taxon>Sar</taxon>
        <taxon>Alveolata</taxon>
        <taxon>Ciliophora</taxon>
        <taxon>Intramacronucleata</taxon>
        <taxon>Spirotrichea</taxon>
        <taxon>Stichotrichia</taxon>
        <taxon>Sporadotrichida</taxon>
        <taxon>Halteriidae</taxon>
        <taxon>Halteria</taxon>
    </lineage>
</organism>
<dbReference type="Pfam" id="PF04938">
    <property type="entry name" value="SIP1"/>
    <property type="match status" value="1"/>
</dbReference>
<evidence type="ECO:0000313" key="1">
    <source>
        <dbReference type="EMBL" id="TNV77350.1"/>
    </source>
</evidence>